<feature type="transmembrane region" description="Helical" evidence="14">
    <location>
        <begin position="180"/>
        <end position="199"/>
    </location>
</feature>
<evidence type="ECO:0000256" key="10">
    <source>
        <dbReference type="ARBA" id="ARBA00023136"/>
    </source>
</evidence>
<dbReference type="STRING" id="137733.SAMN05421767_1526"/>
<dbReference type="GO" id="GO:0015293">
    <property type="term" value="F:symporter activity"/>
    <property type="evidence" value="ECO:0007669"/>
    <property type="project" value="UniProtKB-KW"/>
</dbReference>
<keyword evidence="3" id="KW-0813">Transport</keyword>
<dbReference type="Pfam" id="PF00474">
    <property type="entry name" value="SSF"/>
    <property type="match status" value="1"/>
</dbReference>
<evidence type="ECO:0000256" key="14">
    <source>
        <dbReference type="SAM" id="Phobius"/>
    </source>
</evidence>
<dbReference type="PANTHER" id="PTHR48086:SF3">
    <property type="entry name" value="SODIUM_PROLINE SYMPORTER"/>
    <property type="match status" value="1"/>
</dbReference>
<evidence type="ECO:0000256" key="9">
    <source>
        <dbReference type="ARBA" id="ARBA00023065"/>
    </source>
</evidence>
<evidence type="ECO:0000256" key="4">
    <source>
        <dbReference type="ARBA" id="ARBA00022475"/>
    </source>
</evidence>
<keyword evidence="11" id="KW-0739">Sodium transport</keyword>
<dbReference type="GO" id="GO:0046942">
    <property type="term" value="P:carboxylic acid transport"/>
    <property type="evidence" value="ECO:0007669"/>
    <property type="project" value="UniProtKB-ARBA"/>
</dbReference>
<feature type="transmembrane region" description="Helical" evidence="14">
    <location>
        <begin position="113"/>
        <end position="131"/>
    </location>
</feature>
<comment type="subcellular location">
    <subcellularLocation>
        <location evidence="1">Cell membrane</location>
        <topology evidence="1">Multi-pass membrane protein</topology>
    </subcellularLocation>
</comment>
<evidence type="ECO:0000256" key="8">
    <source>
        <dbReference type="ARBA" id="ARBA00023053"/>
    </source>
</evidence>
<dbReference type="GO" id="GO:0005886">
    <property type="term" value="C:plasma membrane"/>
    <property type="evidence" value="ECO:0007669"/>
    <property type="project" value="UniProtKB-SubCell"/>
</dbReference>
<dbReference type="EMBL" id="FOGF01000052">
    <property type="protein sequence ID" value="SER44621.1"/>
    <property type="molecule type" value="Genomic_DNA"/>
</dbReference>
<name>A0A1H9P941_9LACT</name>
<dbReference type="InterPro" id="IPR038377">
    <property type="entry name" value="Na/Glc_symporter_sf"/>
</dbReference>
<dbReference type="InterPro" id="IPR018212">
    <property type="entry name" value="Na/solute_symporter_CS"/>
</dbReference>
<sequence length="474" mass="51521">MKIIGLVGLAIYFVVLLFAVTREKKNENIEDFFFGKRSLSSIALAITFVASWWGAGSALSTADLAYQNGLSAFLYYGAPVLISTFLMILAAKKIRAVGYLTQGKMMEARYNKAVAKMLSLMILTFMVINAASQMVGVGDFFGSYLGISYEWAIVLGTSIVLVYSMFGGFRAVVLTDIIQFILLTISALLVFVVAMYYAGGWSGISQEAQVLDKPGYMNLWTNASTYFVYIVTFGCSWMIQANVWQRISAAKNKDEARKMTIISFFVYIPLYLIVVLTGMAGLVLFPDGAPNGGVVSAITMNYMPILLGAFVFVGISAAIMSTMDSLINTAAMTIAIDLTKEKTEASWQLKISRIATVLVTVVAFVIAVRIRSILAVSWIASDVITTGAFVPLVGGFFWRRGNSKGAMSSMAFGLVFSGYNLLISLGIPLPSFWQQASATQMLLGVGVASILYIGVSLLTEPEYQKADQFIALSK</sequence>
<keyword evidence="7 14" id="KW-1133">Transmembrane helix</keyword>
<keyword evidence="9" id="KW-0406">Ion transport</keyword>
<accession>A0A1H9P941</accession>
<dbReference type="OrthoDB" id="9814523at2"/>
<keyword evidence="4" id="KW-1003">Cell membrane</keyword>
<dbReference type="GO" id="GO:0006814">
    <property type="term" value="P:sodium ion transport"/>
    <property type="evidence" value="ECO:0007669"/>
    <property type="project" value="UniProtKB-KW"/>
</dbReference>
<evidence type="ECO:0000256" key="12">
    <source>
        <dbReference type="ARBA" id="ARBA00033708"/>
    </source>
</evidence>
<evidence type="ECO:0000256" key="13">
    <source>
        <dbReference type="RuleBase" id="RU362091"/>
    </source>
</evidence>
<evidence type="ECO:0000256" key="5">
    <source>
        <dbReference type="ARBA" id="ARBA00022692"/>
    </source>
</evidence>
<organism evidence="15 16">
    <name type="scientific">Granulicatella balaenopterae</name>
    <dbReference type="NCBI Taxonomy" id="137733"/>
    <lineage>
        <taxon>Bacteria</taxon>
        <taxon>Bacillati</taxon>
        <taxon>Bacillota</taxon>
        <taxon>Bacilli</taxon>
        <taxon>Lactobacillales</taxon>
        <taxon>Carnobacteriaceae</taxon>
        <taxon>Granulicatella</taxon>
    </lineage>
</organism>
<evidence type="ECO:0000256" key="2">
    <source>
        <dbReference type="ARBA" id="ARBA00006434"/>
    </source>
</evidence>
<dbReference type="AlphaFoldDB" id="A0A1H9P941"/>
<dbReference type="PANTHER" id="PTHR48086">
    <property type="entry name" value="SODIUM/PROLINE SYMPORTER-RELATED"/>
    <property type="match status" value="1"/>
</dbReference>
<feature type="transmembrane region" description="Helical" evidence="14">
    <location>
        <begin position="260"/>
        <end position="285"/>
    </location>
</feature>
<dbReference type="Gene3D" id="1.20.1730.10">
    <property type="entry name" value="Sodium/glucose cotransporter"/>
    <property type="match status" value="1"/>
</dbReference>
<proteinExistence type="inferred from homology"/>
<feature type="transmembrane region" description="Helical" evidence="14">
    <location>
        <begin position="441"/>
        <end position="459"/>
    </location>
</feature>
<keyword evidence="6" id="KW-0769">Symport</keyword>
<comment type="catalytic activity">
    <reaction evidence="12">
        <text>L-proline(in) + Na(+)(in) = L-proline(out) + Na(+)(out)</text>
        <dbReference type="Rhea" id="RHEA:28967"/>
        <dbReference type="ChEBI" id="CHEBI:29101"/>
        <dbReference type="ChEBI" id="CHEBI:60039"/>
    </reaction>
</comment>
<keyword evidence="8" id="KW-0915">Sodium</keyword>
<evidence type="ECO:0000256" key="1">
    <source>
        <dbReference type="ARBA" id="ARBA00004651"/>
    </source>
</evidence>
<evidence type="ECO:0000256" key="6">
    <source>
        <dbReference type="ARBA" id="ARBA00022847"/>
    </source>
</evidence>
<dbReference type="RefSeq" id="WP_089747901.1">
    <property type="nucleotide sequence ID" value="NZ_FOGF01000052.1"/>
</dbReference>
<feature type="transmembrane region" description="Helical" evidence="14">
    <location>
        <begin position="410"/>
        <end position="429"/>
    </location>
</feature>
<feature type="transmembrane region" description="Helical" evidence="14">
    <location>
        <begin position="151"/>
        <end position="173"/>
    </location>
</feature>
<evidence type="ECO:0000256" key="11">
    <source>
        <dbReference type="ARBA" id="ARBA00023201"/>
    </source>
</evidence>
<evidence type="ECO:0000313" key="15">
    <source>
        <dbReference type="EMBL" id="SER44621.1"/>
    </source>
</evidence>
<evidence type="ECO:0000313" key="16">
    <source>
        <dbReference type="Proteomes" id="UP000198556"/>
    </source>
</evidence>
<feature type="transmembrane region" description="Helical" evidence="14">
    <location>
        <begin position="219"/>
        <end position="239"/>
    </location>
</feature>
<dbReference type="PROSITE" id="PS50283">
    <property type="entry name" value="NA_SOLUT_SYMP_3"/>
    <property type="match status" value="1"/>
</dbReference>
<feature type="transmembrane region" description="Helical" evidence="14">
    <location>
        <begin position="34"/>
        <end position="53"/>
    </location>
</feature>
<evidence type="ECO:0000256" key="7">
    <source>
        <dbReference type="ARBA" id="ARBA00022989"/>
    </source>
</evidence>
<feature type="transmembrane region" description="Helical" evidence="14">
    <location>
        <begin position="351"/>
        <end position="370"/>
    </location>
</feature>
<dbReference type="InterPro" id="IPR001734">
    <property type="entry name" value="Na/solute_symporter"/>
</dbReference>
<dbReference type="Proteomes" id="UP000198556">
    <property type="component" value="Unassembled WGS sequence"/>
</dbReference>
<keyword evidence="5 14" id="KW-0812">Transmembrane</keyword>
<keyword evidence="16" id="KW-1185">Reference proteome</keyword>
<keyword evidence="10 14" id="KW-0472">Membrane</keyword>
<evidence type="ECO:0000256" key="3">
    <source>
        <dbReference type="ARBA" id="ARBA00022448"/>
    </source>
</evidence>
<dbReference type="CDD" id="cd10322">
    <property type="entry name" value="SLC5sbd"/>
    <property type="match status" value="1"/>
</dbReference>
<reference evidence="15 16" key="1">
    <citation type="submission" date="2016-10" db="EMBL/GenBank/DDBJ databases">
        <authorList>
            <person name="de Groot N.N."/>
        </authorList>
    </citation>
    <scope>NUCLEOTIDE SEQUENCE [LARGE SCALE GENOMIC DNA]</scope>
    <source>
        <strain evidence="15 16">DSM 15827</strain>
    </source>
</reference>
<protein>
    <submittedName>
        <fullName evidence="15">Solute:Na+ symporter, SSS family</fullName>
    </submittedName>
</protein>
<dbReference type="PROSITE" id="PS00456">
    <property type="entry name" value="NA_SOLUT_SYMP_1"/>
    <property type="match status" value="1"/>
</dbReference>
<feature type="transmembrane region" description="Helical" evidence="14">
    <location>
        <begin position="73"/>
        <end position="92"/>
    </location>
</feature>
<feature type="transmembrane region" description="Helical" evidence="14">
    <location>
        <begin position="305"/>
        <end position="330"/>
    </location>
</feature>
<comment type="similarity">
    <text evidence="2 13">Belongs to the sodium:solute symporter (SSF) (TC 2.A.21) family.</text>
</comment>
<feature type="transmembrane region" description="Helical" evidence="14">
    <location>
        <begin position="376"/>
        <end position="398"/>
    </location>
</feature>
<gene>
    <name evidence="15" type="ORF">SAMN05421767_1526</name>
</gene>
<feature type="transmembrane region" description="Helical" evidence="14">
    <location>
        <begin position="6"/>
        <end position="22"/>
    </location>
</feature>
<dbReference type="InterPro" id="IPR050277">
    <property type="entry name" value="Sodium:Solute_Symporter"/>
</dbReference>